<dbReference type="Proteomes" id="UP001157418">
    <property type="component" value="Unassembled WGS sequence"/>
</dbReference>
<dbReference type="NCBIfam" id="TIGR01640">
    <property type="entry name" value="F_box_assoc_1"/>
    <property type="match status" value="1"/>
</dbReference>
<accession>A0AAU9LLU6</accession>
<dbReference type="PANTHER" id="PTHR31672">
    <property type="entry name" value="BNACNNG10540D PROTEIN"/>
    <property type="match status" value="1"/>
</dbReference>
<reference evidence="3 4" key="1">
    <citation type="submission" date="2022-01" db="EMBL/GenBank/DDBJ databases">
        <authorList>
            <person name="Xiong W."/>
            <person name="Schranz E."/>
        </authorList>
    </citation>
    <scope>NUCLEOTIDE SEQUENCE [LARGE SCALE GENOMIC DNA]</scope>
</reference>
<dbReference type="InterPro" id="IPR036047">
    <property type="entry name" value="F-box-like_dom_sf"/>
</dbReference>
<gene>
    <name evidence="3" type="ORF">LVIROSA_LOCUS2232</name>
</gene>
<organism evidence="3 4">
    <name type="scientific">Lactuca virosa</name>
    <dbReference type="NCBI Taxonomy" id="75947"/>
    <lineage>
        <taxon>Eukaryota</taxon>
        <taxon>Viridiplantae</taxon>
        <taxon>Streptophyta</taxon>
        <taxon>Embryophyta</taxon>
        <taxon>Tracheophyta</taxon>
        <taxon>Spermatophyta</taxon>
        <taxon>Magnoliopsida</taxon>
        <taxon>eudicotyledons</taxon>
        <taxon>Gunneridae</taxon>
        <taxon>Pentapetalae</taxon>
        <taxon>asterids</taxon>
        <taxon>campanulids</taxon>
        <taxon>Asterales</taxon>
        <taxon>Asteraceae</taxon>
        <taxon>Cichorioideae</taxon>
        <taxon>Cichorieae</taxon>
        <taxon>Lactucinae</taxon>
        <taxon>Lactuca</taxon>
    </lineage>
</organism>
<dbReference type="SUPFAM" id="SSF81383">
    <property type="entry name" value="F-box domain"/>
    <property type="match status" value="1"/>
</dbReference>
<evidence type="ECO:0008006" key="5">
    <source>
        <dbReference type="Google" id="ProtNLM"/>
    </source>
</evidence>
<dbReference type="Gene3D" id="2.120.10.80">
    <property type="entry name" value="Kelch-type beta propeller"/>
    <property type="match status" value="1"/>
</dbReference>
<dbReference type="InterPro" id="IPR017451">
    <property type="entry name" value="F-box-assoc_interact_dom"/>
</dbReference>
<proteinExistence type="predicted"/>
<keyword evidence="4" id="KW-1185">Reference proteome</keyword>
<dbReference type="InterPro" id="IPR015915">
    <property type="entry name" value="Kelch-typ_b-propeller"/>
</dbReference>
<protein>
    <recommendedName>
        <fullName evidence="5">F-box domain-containing protein</fullName>
    </recommendedName>
</protein>
<dbReference type="InterPro" id="IPR013187">
    <property type="entry name" value="F-box-assoc_dom_typ3"/>
</dbReference>
<comment type="caution">
    <text evidence="3">The sequence shown here is derived from an EMBL/GenBank/DDBJ whole genome shotgun (WGS) entry which is preliminary data.</text>
</comment>
<dbReference type="SUPFAM" id="SSF50965">
    <property type="entry name" value="Galactose oxidase, central domain"/>
    <property type="match status" value="1"/>
</dbReference>
<dbReference type="AlphaFoldDB" id="A0AAU9LLU6"/>
<evidence type="ECO:0000313" key="4">
    <source>
        <dbReference type="Proteomes" id="UP001157418"/>
    </source>
</evidence>
<dbReference type="InterPro" id="IPR050796">
    <property type="entry name" value="SCF_F-box_component"/>
</dbReference>
<feature type="domain" description="F-box associated beta-propeller type 3" evidence="2">
    <location>
        <begin position="90"/>
        <end position="284"/>
    </location>
</feature>
<evidence type="ECO:0000259" key="1">
    <source>
        <dbReference type="Pfam" id="PF00646"/>
    </source>
</evidence>
<dbReference type="InterPro" id="IPR001810">
    <property type="entry name" value="F-box_dom"/>
</dbReference>
<evidence type="ECO:0000313" key="3">
    <source>
        <dbReference type="EMBL" id="CAH1414311.1"/>
    </source>
</evidence>
<feature type="domain" description="F-box" evidence="1">
    <location>
        <begin position="2"/>
        <end position="34"/>
    </location>
</feature>
<sequence length="374" mass="41971">MVEILTRLPPKSLLRIRSFSKSLRSCIDSPDFIRKHTSRSPQRLFMTHIVQYKHVEEYGDGVFFTFHAEDQLPLPLPLCGGGYVGITPVQFPHRKATPLGSCNGLLLLFGCLNGVISLWNPSIKRQLTLPDCPRRCIYGLGLGLGFDPITDDNKVVSIPRYGNKGIVESAFVYSMKTRDWRPIASSMPLYSKVLSSVCYLNGVLHWVVGHCFPDSEDVQFHCIMTFDLSTHEFGIIDLPKPSWLTQQLGIIQGSLVVLSGNGSDVDTWIWVRNRRDADADASWSLVFKSETIKAEAGVRKALEVTNNGDLLLDTFWEGIQVYTPKTGELSRLMDFNDTSSLVDMNMYVETLELLHMGTACEDVNPLFLQATSFK</sequence>
<dbReference type="Pfam" id="PF08268">
    <property type="entry name" value="FBA_3"/>
    <property type="match status" value="1"/>
</dbReference>
<dbReference type="PANTHER" id="PTHR31672:SF6">
    <property type="entry name" value="F-BOX DOMAIN-CONTAINING PROTEIN"/>
    <property type="match status" value="1"/>
</dbReference>
<dbReference type="InterPro" id="IPR011043">
    <property type="entry name" value="Gal_Oxase/kelch_b-propeller"/>
</dbReference>
<dbReference type="EMBL" id="CAKMRJ010000001">
    <property type="protein sequence ID" value="CAH1414311.1"/>
    <property type="molecule type" value="Genomic_DNA"/>
</dbReference>
<name>A0AAU9LLU6_9ASTR</name>
<evidence type="ECO:0000259" key="2">
    <source>
        <dbReference type="Pfam" id="PF08268"/>
    </source>
</evidence>
<dbReference type="Pfam" id="PF00646">
    <property type="entry name" value="F-box"/>
    <property type="match status" value="1"/>
</dbReference>